<organism evidence="1 2">
    <name type="scientific">Marivita geojedonensis</name>
    <dbReference type="NCBI Taxonomy" id="1123756"/>
    <lineage>
        <taxon>Bacteria</taxon>
        <taxon>Pseudomonadati</taxon>
        <taxon>Pseudomonadota</taxon>
        <taxon>Alphaproteobacteria</taxon>
        <taxon>Rhodobacterales</taxon>
        <taxon>Roseobacteraceae</taxon>
        <taxon>Marivita</taxon>
    </lineage>
</organism>
<sequence>MSMTMSLAAQENGLTADDPPAFQCPSGHLEVYATDPELARRICDIEKQTAPTLAACGMSDRTPLSLYVVQRIEAAGPHCLGAYICETDEIAVVAPEQLATLEVLSDIYRSMDAAVLFDSLVVHEITHARLTKALQGEELSVASHEYIAYAMQMASLPSAVRQSLEDVRAEGPVDRSAINELTLFFGGPDAFAPLVWRHFQTDGNGCDFVKSLIDGTTILGLPPDS</sequence>
<dbReference type="Proteomes" id="UP000193926">
    <property type="component" value="Unassembled WGS sequence"/>
</dbReference>
<gene>
    <name evidence="1" type="ORF">MGEO_02825</name>
</gene>
<name>A0A1X4NR95_9RHOB</name>
<accession>A0A1X4NR95</accession>
<comment type="caution">
    <text evidence="1">The sequence shown here is derived from an EMBL/GenBank/DDBJ whole genome shotgun (WGS) entry which is preliminary data.</text>
</comment>
<reference evidence="1 2" key="1">
    <citation type="submission" date="2014-03" db="EMBL/GenBank/DDBJ databases">
        <title>The draft genome sequence of Marivita geojedonensis KCTC 23882.</title>
        <authorList>
            <person name="Lai Q."/>
            <person name="Shao Z."/>
        </authorList>
    </citation>
    <scope>NUCLEOTIDE SEQUENCE [LARGE SCALE GENOMIC DNA]</scope>
    <source>
        <strain evidence="1 2">DPG-138</strain>
    </source>
</reference>
<evidence type="ECO:0000313" key="2">
    <source>
        <dbReference type="Proteomes" id="UP000193926"/>
    </source>
</evidence>
<evidence type="ECO:0008006" key="3">
    <source>
        <dbReference type="Google" id="ProtNLM"/>
    </source>
</evidence>
<evidence type="ECO:0000313" key="1">
    <source>
        <dbReference type="EMBL" id="OSQ53485.1"/>
    </source>
</evidence>
<dbReference type="EMBL" id="JFKC01000001">
    <property type="protein sequence ID" value="OSQ53485.1"/>
    <property type="molecule type" value="Genomic_DNA"/>
</dbReference>
<dbReference type="RefSeq" id="WP_085635163.1">
    <property type="nucleotide sequence ID" value="NZ_PVTN01000001.1"/>
</dbReference>
<dbReference type="AlphaFoldDB" id="A0A1X4NR95"/>
<dbReference type="Pfam" id="PF20344">
    <property type="entry name" value="DUF6639"/>
    <property type="match status" value="1"/>
</dbReference>
<proteinExistence type="predicted"/>
<dbReference type="InterPro" id="IPR046579">
    <property type="entry name" value="DUF6639"/>
</dbReference>
<protein>
    <recommendedName>
        <fullName evidence="3">DUF2268 domain-containing protein</fullName>
    </recommendedName>
</protein>
<keyword evidence="2" id="KW-1185">Reference proteome</keyword>